<evidence type="ECO:0008006" key="2">
    <source>
        <dbReference type="Google" id="ProtNLM"/>
    </source>
</evidence>
<reference evidence="1" key="1">
    <citation type="journal article" date="2020" name="mSystems">
        <title>Genome- and Community-Level Interaction Insights into Carbon Utilization and Element Cycling Functions of Hydrothermarchaeota in Hydrothermal Sediment.</title>
        <authorList>
            <person name="Zhou Z."/>
            <person name="Liu Y."/>
            <person name="Xu W."/>
            <person name="Pan J."/>
            <person name="Luo Z.H."/>
            <person name="Li M."/>
        </authorList>
    </citation>
    <scope>NUCLEOTIDE SEQUENCE [LARGE SCALE GENOMIC DNA]</scope>
    <source>
        <strain evidence="1">SpSt-69</strain>
    </source>
</reference>
<gene>
    <name evidence="1" type="ORF">ENU66_01475</name>
</gene>
<organism evidence="1">
    <name type="scientific">candidate division WOR-3 bacterium</name>
    <dbReference type="NCBI Taxonomy" id="2052148"/>
    <lineage>
        <taxon>Bacteria</taxon>
        <taxon>Bacteria division WOR-3</taxon>
    </lineage>
</organism>
<protein>
    <recommendedName>
        <fullName evidence="2">WG repeat-containing protein</fullName>
    </recommendedName>
</protein>
<dbReference type="AlphaFoldDB" id="A0A7V3ZWQ0"/>
<sequence length="74" mass="8287">MKERVIYGKYGPEYIVRYDNKSAVVYHIKDGYIGAVNATGAVVDKHGNFLGWNDIWEGVSQIIANHAAKKSSSW</sequence>
<name>A0A7V3ZWQ0_UNCW3</name>
<dbReference type="EMBL" id="DTDJ01000013">
    <property type="protein sequence ID" value="HGL16999.1"/>
    <property type="molecule type" value="Genomic_DNA"/>
</dbReference>
<comment type="caution">
    <text evidence="1">The sequence shown here is derived from an EMBL/GenBank/DDBJ whole genome shotgun (WGS) entry which is preliminary data.</text>
</comment>
<proteinExistence type="predicted"/>
<evidence type="ECO:0000313" key="1">
    <source>
        <dbReference type="EMBL" id="HGL16999.1"/>
    </source>
</evidence>
<accession>A0A7V3ZWQ0</accession>